<dbReference type="GO" id="GO:0006508">
    <property type="term" value="P:proteolysis"/>
    <property type="evidence" value="ECO:0007669"/>
    <property type="project" value="UniProtKB-KW"/>
</dbReference>
<organism evidence="7">
    <name type="scientific">Bradyrhizobium barranii subsp. barranii</name>
    <dbReference type="NCBI Taxonomy" id="2823807"/>
    <lineage>
        <taxon>Bacteria</taxon>
        <taxon>Pseudomonadati</taxon>
        <taxon>Pseudomonadota</taxon>
        <taxon>Alphaproteobacteria</taxon>
        <taxon>Hyphomicrobiales</taxon>
        <taxon>Nitrobacteraceae</taxon>
        <taxon>Bradyrhizobium</taxon>
        <taxon>Bradyrhizobium barranii</taxon>
    </lineage>
</organism>
<keyword evidence="4" id="KW-0862">Zinc</keyword>
<evidence type="ECO:0000259" key="6">
    <source>
        <dbReference type="Pfam" id="PF14464"/>
    </source>
</evidence>
<accession>A0A7Z0TK01</accession>
<evidence type="ECO:0000256" key="2">
    <source>
        <dbReference type="ARBA" id="ARBA00022723"/>
    </source>
</evidence>
<dbReference type="EMBL" id="JACBFH010000001">
    <property type="protein sequence ID" value="NYY88623.1"/>
    <property type="molecule type" value="Genomic_DNA"/>
</dbReference>
<dbReference type="GO" id="GO:0008237">
    <property type="term" value="F:metallopeptidase activity"/>
    <property type="evidence" value="ECO:0007669"/>
    <property type="project" value="UniProtKB-KW"/>
</dbReference>
<keyword evidence="5" id="KW-0482">Metalloprotease</keyword>
<evidence type="ECO:0000256" key="1">
    <source>
        <dbReference type="ARBA" id="ARBA00022670"/>
    </source>
</evidence>
<dbReference type="InterPro" id="IPR028090">
    <property type="entry name" value="JAB_dom_prok"/>
</dbReference>
<comment type="caution">
    <text evidence="7">The sequence shown here is derived from an EMBL/GenBank/DDBJ whole genome shotgun (WGS) entry which is preliminary data.</text>
</comment>
<dbReference type="Gene3D" id="3.40.140.10">
    <property type="entry name" value="Cytidine Deaminase, domain 2"/>
    <property type="match status" value="1"/>
</dbReference>
<name>A0A7Z0TK01_9BRAD</name>
<evidence type="ECO:0000256" key="3">
    <source>
        <dbReference type="ARBA" id="ARBA00022801"/>
    </source>
</evidence>
<feature type="domain" description="JAB" evidence="6">
    <location>
        <begin position="10"/>
        <end position="117"/>
    </location>
</feature>
<gene>
    <name evidence="7" type="ORF">G6321_09160</name>
</gene>
<dbReference type="Pfam" id="PF14464">
    <property type="entry name" value="Prok-JAB"/>
    <property type="match status" value="1"/>
</dbReference>
<evidence type="ECO:0000256" key="4">
    <source>
        <dbReference type="ARBA" id="ARBA00022833"/>
    </source>
</evidence>
<evidence type="ECO:0000256" key="5">
    <source>
        <dbReference type="ARBA" id="ARBA00023049"/>
    </source>
</evidence>
<sequence length="153" mass="17585">MVKISLPSDQRARFRTCLRRAGRREIGGILMGEQVAPDHFRIVDFSIDATTGTAAHFVRSPNHHAEALESFFRRTGSDFRRFNYLGEWHSHPSFAVRPSREEMMSMQSLVNGERDIDFSALVIVRLRRLFVLEAAAYMFVRHRAPSHVALTAR</sequence>
<keyword evidence="1" id="KW-0645">Protease</keyword>
<keyword evidence="2" id="KW-0479">Metal-binding</keyword>
<dbReference type="AlphaFoldDB" id="A0A7Z0TK01"/>
<dbReference type="RefSeq" id="WP_028154570.1">
    <property type="nucleotide sequence ID" value="NZ_CP088280.1"/>
</dbReference>
<dbReference type="GO" id="GO:0046872">
    <property type="term" value="F:metal ion binding"/>
    <property type="evidence" value="ECO:0007669"/>
    <property type="project" value="UniProtKB-KW"/>
</dbReference>
<protein>
    <submittedName>
        <fullName evidence="7">Mov34/MPN/PAD-1 family protein</fullName>
    </submittedName>
</protein>
<keyword evidence="3" id="KW-0378">Hydrolase</keyword>
<evidence type="ECO:0000313" key="7">
    <source>
        <dbReference type="EMBL" id="NYY88623.1"/>
    </source>
</evidence>
<reference evidence="7" key="1">
    <citation type="submission" date="2020-06" db="EMBL/GenBank/DDBJ databases">
        <title>Whole Genome Sequence of Bradyrhizobium sp. Strain 323S2.</title>
        <authorList>
            <person name="Bromfield E.S.P."/>
        </authorList>
    </citation>
    <scope>NUCLEOTIDE SEQUENCE [LARGE SCALE GENOMIC DNA]</scope>
    <source>
        <strain evidence="7">323S2</strain>
    </source>
</reference>
<proteinExistence type="predicted"/>
<dbReference type="SUPFAM" id="SSF102712">
    <property type="entry name" value="JAB1/MPN domain"/>
    <property type="match status" value="1"/>
</dbReference>